<dbReference type="Pfam" id="PF00480">
    <property type="entry name" value="ROK"/>
    <property type="match status" value="1"/>
</dbReference>
<comment type="similarity">
    <text evidence="1">Belongs to the ROK (NagC/XylR) family.</text>
</comment>
<sequence>MPIAIGVDIGGSHISCAAVDMKTHKTLSKTYFKQEVNSKDSKENILKTWGNCINKTLASIIEETVEGISFAMPGPFKYKEGIAMFEINDKYEALYNVSVVEELPKYLSRQDLKLRFLNDASSFGLGSILTGGVSSDKKVIAVTLGTGFGAAFFDGMMPVLTGDRVPENGCLWDKEYKEGISDDYFSTRWFLSKYQDKFGVKTIHGVKSIIEENEDAAKEIFTEFSDNFYEYMLPYINNFTPDLLVIGGSIAKSSKLFIPRLEQLFENGESSLKIQIIDNTEVANIIGASYTLNDVFWNEIKTILPEI</sequence>
<reference evidence="2 3" key="1">
    <citation type="submission" date="2012-02" db="EMBL/GenBank/DDBJ databases">
        <title>Improved High-Quality Draft genome of Joostella marina DSM 19592.</title>
        <authorList>
            <consortium name="US DOE Joint Genome Institute (JGI-PGF)"/>
            <person name="Lucas S."/>
            <person name="Copeland A."/>
            <person name="Lapidus A."/>
            <person name="Bruce D."/>
            <person name="Goodwin L."/>
            <person name="Pitluck S."/>
            <person name="Peters L."/>
            <person name="Chertkov O."/>
            <person name="Ovchinnikova G."/>
            <person name="Kyrpides N."/>
            <person name="Mavromatis K."/>
            <person name="Detter J.C."/>
            <person name="Han C."/>
            <person name="Land M."/>
            <person name="Hauser L."/>
            <person name="Markowitz V."/>
            <person name="Cheng J.-F."/>
            <person name="Hugenholtz P."/>
            <person name="Woyke T."/>
            <person name="Wu D."/>
            <person name="Tindall B."/>
            <person name="Brambilla E."/>
            <person name="Klenk H.-P."/>
            <person name="Eisen J.A."/>
        </authorList>
    </citation>
    <scope>NUCLEOTIDE SEQUENCE [LARGE SCALE GENOMIC DNA]</scope>
    <source>
        <strain evidence="2 3">DSM 19592</strain>
    </source>
</reference>
<keyword evidence="3" id="KW-1185">Reference proteome</keyword>
<dbReference type="InterPro" id="IPR000600">
    <property type="entry name" value="ROK"/>
</dbReference>
<dbReference type="RefSeq" id="WP_008616311.1">
    <property type="nucleotide sequence ID" value="NZ_JH651380.1"/>
</dbReference>
<gene>
    <name evidence="2" type="ORF">JoomaDRAFT_0366</name>
</gene>
<dbReference type="Gene3D" id="3.30.420.40">
    <property type="match status" value="2"/>
</dbReference>
<name>I3C1D0_9FLAO</name>
<dbReference type="PANTHER" id="PTHR18964">
    <property type="entry name" value="ROK (REPRESSOR, ORF, KINASE) FAMILY"/>
    <property type="match status" value="1"/>
</dbReference>
<dbReference type="PANTHER" id="PTHR18964:SF149">
    <property type="entry name" value="BIFUNCTIONAL UDP-N-ACETYLGLUCOSAMINE 2-EPIMERASE_N-ACETYLMANNOSAMINE KINASE"/>
    <property type="match status" value="1"/>
</dbReference>
<proteinExistence type="inferred from homology"/>
<dbReference type="SUPFAM" id="SSF53067">
    <property type="entry name" value="Actin-like ATPase domain"/>
    <property type="match status" value="1"/>
</dbReference>
<evidence type="ECO:0000313" key="2">
    <source>
        <dbReference type="EMBL" id="EIJ37423.1"/>
    </source>
</evidence>
<protein>
    <submittedName>
        <fullName evidence="2">Transcriptional regulator/sugar kinase</fullName>
    </submittedName>
</protein>
<keyword evidence="2" id="KW-0418">Kinase</keyword>
<dbReference type="OrthoDB" id="49666at2"/>
<evidence type="ECO:0000313" key="3">
    <source>
        <dbReference type="Proteomes" id="UP000004690"/>
    </source>
</evidence>
<dbReference type="Proteomes" id="UP000004690">
    <property type="component" value="Unassembled WGS sequence"/>
</dbReference>
<dbReference type="AlphaFoldDB" id="I3C1D0"/>
<dbReference type="EMBL" id="JH651380">
    <property type="protein sequence ID" value="EIJ37423.1"/>
    <property type="molecule type" value="Genomic_DNA"/>
</dbReference>
<dbReference type="InterPro" id="IPR043129">
    <property type="entry name" value="ATPase_NBD"/>
</dbReference>
<evidence type="ECO:0000256" key="1">
    <source>
        <dbReference type="ARBA" id="ARBA00006479"/>
    </source>
</evidence>
<dbReference type="HOGENOM" id="CLU_036604_2_0_10"/>
<dbReference type="STRING" id="926559.JoomaDRAFT_0366"/>
<keyword evidence="2" id="KW-0808">Transferase</keyword>
<dbReference type="GO" id="GO:0016301">
    <property type="term" value="F:kinase activity"/>
    <property type="evidence" value="ECO:0007669"/>
    <property type="project" value="UniProtKB-KW"/>
</dbReference>
<accession>I3C1D0</accession>
<dbReference type="eggNOG" id="COG1940">
    <property type="taxonomic scope" value="Bacteria"/>
</dbReference>
<organism evidence="2 3">
    <name type="scientific">Galbibacter orientalis DSM 19592</name>
    <dbReference type="NCBI Taxonomy" id="926559"/>
    <lineage>
        <taxon>Bacteria</taxon>
        <taxon>Pseudomonadati</taxon>
        <taxon>Bacteroidota</taxon>
        <taxon>Flavobacteriia</taxon>
        <taxon>Flavobacteriales</taxon>
        <taxon>Flavobacteriaceae</taxon>
        <taxon>Galbibacter</taxon>
    </lineage>
</organism>